<name>A0ABS7JTZ0_9SPHN</name>
<gene>
    <name evidence="3" type="ORF">K3181_06285</name>
</gene>
<dbReference type="PIRSF" id="PIRSF016493">
    <property type="entry name" value="Glycyl_aminpptds"/>
    <property type="match status" value="1"/>
</dbReference>
<evidence type="ECO:0000259" key="2">
    <source>
        <dbReference type="PROSITE" id="PS50106"/>
    </source>
</evidence>
<evidence type="ECO:0000256" key="1">
    <source>
        <dbReference type="SAM" id="SignalP"/>
    </source>
</evidence>
<dbReference type="Gene3D" id="2.60.40.3650">
    <property type="match status" value="1"/>
</dbReference>
<keyword evidence="4" id="KW-1185">Reference proteome</keyword>
<protein>
    <submittedName>
        <fullName evidence="3">Peptidase M61</fullName>
    </submittedName>
</protein>
<feature type="domain" description="PDZ" evidence="2">
    <location>
        <begin position="542"/>
        <end position="609"/>
    </location>
</feature>
<sequence>MKTMTASLALAAALAISFPLAARPDTNSAPVAPQLEDGTPLPQDTAWPGGTIALNIDATDTRRGVYAVTETIPVAAGTRELVLLFPEWLPGNHAARGPINLLSNIRFTANGQPLAWKRDTLDVYRFVVELPEGVREVTANFLHTSPVTGREGRITMTQEMLNLQWEKMSLYPEGHYTRRIAVKPTVTVPEGWQVFTALDGQERTGDTVTWQDVDYETLVDSPIFAGKYAKQWSLGEGVKLDAVADAPKYLELAPENLARFDRLVDEADALFGARHFDHYDILLAMTDRMGGIGLEHHRSAENQYEPDALIKWDEMDWDHNVVSHELVHSWNGKFRRPEGLWTPDYRTPMQDDLLWVYEGQTQFWGWILAARSGLQQKDTILGTIANAVANYSEGQPGRAWRAVQDTTYDPIVNSRRPLPYSSLQRSEDYYVEGALTWLEADQIIREGTGGKKGLDDFAKAFFGKTDGDWGVLTYDFDEVVETLNGVYAYDWARFLDTRLRQPNQPAPTKGLEMAGYQLVWKDTPNPYAKGRMQGGKYLDLFNSLGVNLDNEGKVTSTLWDGPAFNAGIVNGAQVVAVNGTAYSSDTIKEAVAAAKSGSEPITLLVKRGDRYDSVAIDYHGGLRYPWIEKTGKGKQGLDLLLAPRTR</sequence>
<comment type="caution">
    <text evidence="3">The sequence shown here is derived from an EMBL/GenBank/DDBJ whole genome shotgun (WGS) entry which is preliminary data.</text>
</comment>
<dbReference type="InterPro" id="IPR001478">
    <property type="entry name" value="PDZ"/>
</dbReference>
<dbReference type="InterPro" id="IPR040756">
    <property type="entry name" value="Peptidase_M61_N"/>
</dbReference>
<dbReference type="PROSITE" id="PS50106">
    <property type="entry name" value="PDZ"/>
    <property type="match status" value="1"/>
</dbReference>
<dbReference type="EMBL" id="JAIGNU010000001">
    <property type="protein sequence ID" value="MBX7501043.1"/>
    <property type="molecule type" value="Genomic_DNA"/>
</dbReference>
<dbReference type="InterPro" id="IPR024191">
    <property type="entry name" value="Peptidase_M61"/>
</dbReference>
<organism evidence="3 4">
    <name type="scientific">Qipengyuania mesophila</name>
    <dbReference type="NCBI Taxonomy" id="2867246"/>
    <lineage>
        <taxon>Bacteria</taxon>
        <taxon>Pseudomonadati</taxon>
        <taxon>Pseudomonadota</taxon>
        <taxon>Alphaproteobacteria</taxon>
        <taxon>Sphingomonadales</taxon>
        <taxon>Erythrobacteraceae</taxon>
        <taxon>Qipengyuania</taxon>
    </lineage>
</organism>
<evidence type="ECO:0000313" key="3">
    <source>
        <dbReference type="EMBL" id="MBX7501043.1"/>
    </source>
</evidence>
<dbReference type="SUPFAM" id="SSF50156">
    <property type="entry name" value="PDZ domain-like"/>
    <property type="match status" value="1"/>
</dbReference>
<dbReference type="Gene3D" id="1.10.390.10">
    <property type="entry name" value="Neutral Protease Domain 2"/>
    <property type="match status" value="1"/>
</dbReference>
<dbReference type="Pfam" id="PF17899">
    <property type="entry name" value="Peptidase_M61_N"/>
    <property type="match status" value="1"/>
</dbReference>
<feature type="signal peptide" evidence="1">
    <location>
        <begin position="1"/>
        <end position="22"/>
    </location>
</feature>
<dbReference type="Proteomes" id="UP000782554">
    <property type="component" value="Unassembled WGS sequence"/>
</dbReference>
<dbReference type="InterPro" id="IPR007963">
    <property type="entry name" value="Peptidase_M61_catalytic"/>
</dbReference>
<evidence type="ECO:0000313" key="4">
    <source>
        <dbReference type="Proteomes" id="UP000782554"/>
    </source>
</evidence>
<accession>A0ABS7JTZ0</accession>
<proteinExistence type="predicted"/>
<feature type="chain" id="PRO_5047252527" evidence="1">
    <location>
        <begin position="23"/>
        <end position="646"/>
    </location>
</feature>
<dbReference type="SMART" id="SM00228">
    <property type="entry name" value="PDZ"/>
    <property type="match status" value="1"/>
</dbReference>
<dbReference type="InterPro" id="IPR027268">
    <property type="entry name" value="Peptidase_M4/M1_CTD_sf"/>
</dbReference>
<dbReference type="Gene3D" id="2.30.42.10">
    <property type="match status" value="1"/>
</dbReference>
<dbReference type="InterPro" id="IPR036034">
    <property type="entry name" value="PDZ_sf"/>
</dbReference>
<keyword evidence="1" id="KW-0732">Signal</keyword>
<dbReference type="RefSeq" id="WP_221601837.1">
    <property type="nucleotide sequence ID" value="NZ_JAIGNU010000001.1"/>
</dbReference>
<reference evidence="3 4" key="1">
    <citation type="submission" date="2021-08" db="EMBL/GenBank/DDBJ databases">
        <title>Comparative Genomics Analysis of the Genus Qipengyuania Reveals Extensive Genetic Diversity and Metabolic Versatility, Including the Description of Fifteen Novel Species.</title>
        <authorList>
            <person name="Liu Y."/>
        </authorList>
    </citation>
    <scope>NUCLEOTIDE SEQUENCE [LARGE SCALE GENOMIC DNA]</scope>
    <source>
        <strain evidence="3 4">YG27</strain>
    </source>
</reference>
<dbReference type="Pfam" id="PF05299">
    <property type="entry name" value="Peptidase_M61"/>
    <property type="match status" value="1"/>
</dbReference>